<keyword evidence="2" id="KW-1185">Reference proteome</keyword>
<dbReference type="Gene3D" id="2.60.40.10">
    <property type="entry name" value="Immunoglobulins"/>
    <property type="match status" value="2"/>
</dbReference>
<evidence type="ECO:0000313" key="1">
    <source>
        <dbReference type="EMBL" id="MFD2908544.1"/>
    </source>
</evidence>
<accession>A0ABW5Z6X3</accession>
<proteinExistence type="predicted"/>
<gene>
    <name evidence="1" type="ORF">ACFSX9_07320</name>
</gene>
<dbReference type="EMBL" id="JBHUOL010000012">
    <property type="protein sequence ID" value="MFD2908544.1"/>
    <property type="molecule type" value="Genomic_DNA"/>
</dbReference>
<comment type="caution">
    <text evidence="1">The sequence shown here is derived from an EMBL/GenBank/DDBJ whole genome shotgun (WGS) entry which is preliminary data.</text>
</comment>
<name>A0ABW5Z6X3_9FLAO</name>
<sequence>MYASQVSIKYLVLTIILAVSSTVSGQIQISLQQLGFQFKCQTEFINTSHTVTFSASPTSAINPGNIFSLELSNDEFATYTVITPTSITQSGANFTMTFSFPQETFGLNYKLRVRSSSPAKLSVPSVAFDAYFIPHNQEIVLNTPVGIDNVSFCSGATSFTLFIYDSGTSSSPLFYPQLTYVWKKRQTPNDIVVGTGSSLAVTQPGEYYVETNYGVCSPSFDSKSRIVTVSSQASSPLTITSSDGNQICEGTPVTLTGSLTGGGNTYKWYKDLVLITGANGSSYVTTYAGEYKLVVDNGICVSEATILLSPITFNSSVSPSNTIMIYEGQTSTIVATTTAVNPVFQWFRNGVLLTETSSSLVVSDIGTYKVVITQTLGCAASEEIEIIVKKPEIDDVPNLISPNNDGFNDTWVLPSAITSQSDINIKIFNSSGKMVLSTNNYLNDWPTEESDYKNSNAVFYYILSKGGDKIKQGTITVIK</sequence>
<reference evidence="2" key="1">
    <citation type="journal article" date="2019" name="Int. J. Syst. Evol. Microbiol.">
        <title>The Global Catalogue of Microorganisms (GCM) 10K type strain sequencing project: providing services to taxonomists for standard genome sequencing and annotation.</title>
        <authorList>
            <consortium name="The Broad Institute Genomics Platform"/>
            <consortium name="The Broad Institute Genome Sequencing Center for Infectious Disease"/>
            <person name="Wu L."/>
            <person name="Ma J."/>
        </authorList>
    </citation>
    <scope>NUCLEOTIDE SEQUENCE [LARGE SCALE GENOMIC DNA]</scope>
    <source>
        <strain evidence="2">KCTC 52644</strain>
    </source>
</reference>
<evidence type="ECO:0000313" key="2">
    <source>
        <dbReference type="Proteomes" id="UP001597549"/>
    </source>
</evidence>
<dbReference type="SUPFAM" id="SSF48726">
    <property type="entry name" value="Immunoglobulin"/>
    <property type="match status" value="1"/>
</dbReference>
<dbReference type="InterPro" id="IPR013783">
    <property type="entry name" value="Ig-like_fold"/>
</dbReference>
<dbReference type="InterPro" id="IPR036179">
    <property type="entry name" value="Ig-like_dom_sf"/>
</dbReference>
<dbReference type="Pfam" id="PF13585">
    <property type="entry name" value="CHU_C"/>
    <property type="match status" value="1"/>
</dbReference>
<protein>
    <submittedName>
        <fullName evidence="1">Gliding motility-associated C-terminal domain-containing protein</fullName>
    </submittedName>
</protein>
<dbReference type="Proteomes" id="UP001597549">
    <property type="component" value="Unassembled WGS sequence"/>
</dbReference>
<dbReference type="RefSeq" id="WP_379806169.1">
    <property type="nucleotide sequence ID" value="NZ_JBHUOL010000012.1"/>
</dbReference>
<organism evidence="1 2">
    <name type="scientific">Flavobacterium ardleyense</name>
    <dbReference type="NCBI Taxonomy" id="2038737"/>
    <lineage>
        <taxon>Bacteria</taxon>
        <taxon>Pseudomonadati</taxon>
        <taxon>Bacteroidota</taxon>
        <taxon>Flavobacteriia</taxon>
        <taxon>Flavobacteriales</taxon>
        <taxon>Flavobacteriaceae</taxon>
        <taxon>Flavobacterium</taxon>
    </lineage>
</organism>